<keyword evidence="2" id="KW-1185">Reference proteome</keyword>
<name>A0A3N4J0U8_9PEZI</name>
<proteinExistence type="predicted"/>
<evidence type="ECO:0000313" key="1">
    <source>
        <dbReference type="EMBL" id="RPA90688.1"/>
    </source>
</evidence>
<dbReference type="EMBL" id="ML120517">
    <property type="protein sequence ID" value="RPA90688.1"/>
    <property type="molecule type" value="Genomic_DNA"/>
</dbReference>
<reference evidence="1 2" key="1">
    <citation type="journal article" date="2018" name="Nat. Ecol. Evol.">
        <title>Pezizomycetes genomes reveal the molecular basis of ectomycorrhizal truffle lifestyle.</title>
        <authorList>
            <person name="Murat C."/>
            <person name="Payen T."/>
            <person name="Noel B."/>
            <person name="Kuo A."/>
            <person name="Morin E."/>
            <person name="Chen J."/>
            <person name="Kohler A."/>
            <person name="Krizsan K."/>
            <person name="Balestrini R."/>
            <person name="Da Silva C."/>
            <person name="Montanini B."/>
            <person name="Hainaut M."/>
            <person name="Levati E."/>
            <person name="Barry K.W."/>
            <person name="Belfiori B."/>
            <person name="Cichocki N."/>
            <person name="Clum A."/>
            <person name="Dockter R.B."/>
            <person name="Fauchery L."/>
            <person name="Guy J."/>
            <person name="Iotti M."/>
            <person name="Le Tacon F."/>
            <person name="Lindquist E.A."/>
            <person name="Lipzen A."/>
            <person name="Malagnac F."/>
            <person name="Mello A."/>
            <person name="Molinier V."/>
            <person name="Miyauchi S."/>
            <person name="Poulain J."/>
            <person name="Riccioni C."/>
            <person name="Rubini A."/>
            <person name="Sitrit Y."/>
            <person name="Splivallo R."/>
            <person name="Traeger S."/>
            <person name="Wang M."/>
            <person name="Zifcakova L."/>
            <person name="Wipf D."/>
            <person name="Zambonelli A."/>
            <person name="Paolocci F."/>
            <person name="Nowrousian M."/>
            <person name="Ottonello S."/>
            <person name="Baldrian P."/>
            <person name="Spatafora J.W."/>
            <person name="Henrissat B."/>
            <person name="Nagy L.G."/>
            <person name="Aury J.M."/>
            <person name="Wincker P."/>
            <person name="Grigoriev I.V."/>
            <person name="Bonfante P."/>
            <person name="Martin F.M."/>
        </authorList>
    </citation>
    <scope>NUCLEOTIDE SEQUENCE [LARGE SCALE GENOMIC DNA]</scope>
    <source>
        <strain evidence="1 2">120613-1</strain>
    </source>
</reference>
<dbReference type="AlphaFoldDB" id="A0A3N4J0U8"/>
<evidence type="ECO:0000313" key="2">
    <source>
        <dbReference type="Proteomes" id="UP000276215"/>
    </source>
</evidence>
<dbReference type="Proteomes" id="UP000276215">
    <property type="component" value="Unassembled WGS sequence"/>
</dbReference>
<protein>
    <submittedName>
        <fullName evidence="1">Uncharacterized protein</fullName>
    </submittedName>
</protein>
<organism evidence="1 2">
    <name type="scientific">Choiromyces venosus 120613-1</name>
    <dbReference type="NCBI Taxonomy" id="1336337"/>
    <lineage>
        <taxon>Eukaryota</taxon>
        <taxon>Fungi</taxon>
        <taxon>Dikarya</taxon>
        <taxon>Ascomycota</taxon>
        <taxon>Pezizomycotina</taxon>
        <taxon>Pezizomycetes</taxon>
        <taxon>Pezizales</taxon>
        <taxon>Tuberaceae</taxon>
        <taxon>Choiromyces</taxon>
    </lineage>
</organism>
<accession>A0A3N4J0U8</accession>
<sequence length="57" mass="6245">MGIRQEYHLCRPEHPTYHIGKNSPGGSAIHCLKITIPPGPQLCIPEQLDGIPRATTT</sequence>
<gene>
    <name evidence="1" type="ORF">L873DRAFT_1820689</name>
</gene>